<evidence type="ECO:0000256" key="1">
    <source>
        <dbReference type="SAM" id="Phobius"/>
    </source>
</evidence>
<feature type="transmembrane region" description="Helical" evidence="1">
    <location>
        <begin position="167"/>
        <end position="185"/>
    </location>
</feature>
<reference evidence="2 3" key="1">
    <citation type="submission" date="2020-08" db="EMBL/GenBank/DDBJ databases">
        <title>Genomic Encyclopedia of Type Strains, Phase IV (KMG-IV): sequencing the most valuable type-strain genomes for metagenomic binning, comparative biology and taxonomic classification.</title>
        <authorList>
            <person name="Goeker M."/>
        </authorList>
    </citation>
    <scope>NUCLEOTIDE SEQUENCE [LARGE SCALE GENOMIC DNA]</scope>
    <source>
        <strain evidence="2 3">YIM 65646</strain>
    </source>
</reference>
<dbReference type="Pfam" id="PF06197">
    <property type="entry name" value="DUF998"/>
    <property type="match status" value="1"/>
</dbReference>
<feature type="transmembrane region" description="Helical" evidence="1">
    <location>
        <begin position="131"/>
        <end position="155"/>
    </location>
</feature>
<gene>
    <name evidence="2" type="ORF">HNR73_004108</name>
</gene>
<keyword evidence="1" id="KW-0472">Membrane</keyword>
<keyword evidence="3" id="KW-1185">Reference proteome</keyword>
<dbReference type="EMBL" id="JACHGT010000008">
    <property type="protein sequence ID" value="MBB6036240.1"/>
    <property type="molecule type" value="Genomic_DNA"/>
</dbReference>
<keyword evidence="1" id="KW-1133">Transmembrane helix</keyword>
<dbReference type="Proteomes" id="UP000548476">
    <property type="component" value="Unassembled WGS sequence"/>
</dbReference>
<evidence type="ECO:0000313" key="3">
    <source>
        <dbReference type="Proteomes" id="UP000548476"/>
    </source>
</evidence>
<dbReference type="AlphaFoldDB" id="A0A841FW83"/>
<protein>
    <recommendedName>
        <fullName evidence="4">DUF998 domain-containing protein</fullName>
    </recommendedName>
</protein>
<sequence length="214" mass="22016">MTAITATSTAPSIKTRTLLGLVTVAQPLWIAVSLTQAATREGFDLTRHPLSALANGDLGWLQITNFVLAGLLTIAGSFGFRRALAGKPGATWVPRLTLTAGVGLIAAGLLVMDPGGGFPVGHDELPTTMSWHSAGHMIAGTATFAALSATCFVLGRFYTRTGRRGHAVASRVAGVAILLGNAWAMSGQAGASLGLAVGVFSAMLWVAYSAARLR</sequence>
<feature type="transmembrane region" description="Helical" evidence="1">
    <location>
        <begin position="92"/>
        <end position="111"/>
    </location>
</feature>
<dbReference type="InterPro" id="IPR009339">
    <property type="entry name" value="DUF998"/>
</dbReference>
<evidence type="ECO:0008006" key="4">
    <source>
        <dbReference type="Google" id="ProtNLM"/>
    </source>
</evidence>
<keyword evidence="1" id="KW-0812">Transmembrane</keyword>
<name>A0A841FW83_9ACTN</name>
<organism evidence="2 3">
    <name type="scientific">Phytomonospora endophytica</name>
    <dbReference type="NCBI Taxonomy" id="714109"/>
    <lineage>
        <taxon>Bacteria</taxon>
        <taxon>Bacillati</taxon>
        <taxon>Actinomycetota</taxon>
        <taxon>Actinomycetes</taxon>
        <taxon>Micromonosporales</taxon>
        <taxon>Micromonosporaceae</taxon>
        <taxon>Phytomonospora</taxon>
    </lineage>
</organism>
<dbReference type="RefSeq" id="WP_184789071.1">
    <property type="nucleotide sequence ID" value="NZ_BONT01000046.1"/>
</dbReference>
<comment type="caution">
    <text evidence="2">The sequence shown here is derived from an EMBL/GenBank/DDBJ whole genome shotgun (WGS) entry which is preliminary data.</text>
</comment>
<evidence type="ECO:0000313" key="2">
    <source>
        <dbReference type="EMBL" id="MBB6036240.1"/>
    </source>
</evidence>
<accession>A0A841FW83</accession>
<proteinExistence type="predicted"/>
<feature type="transmembrane region" description="Helical" evidence="1">
    <location>
        <begin position="61"/>
        <end position="80"/>
    </location>
</feature>
<feature type="transmembrane region" description="Helical" evidence="1">
    <location>
        <begin position="191"/>
        <end position="211"/>
    </location>
</feature>